<evidence type="ECO:0000256" key="7">
    <source>
        <dbReference type="RuleBase" id="RU364138"/>
    </source>
</evidence>
<name>A0A8J4F628_9CHLO</name>
<sequence>MLLGARAWARGLVLVWVAVSIFQTAEAAGWGRLGSLASLVKPPLRQAPKLLEGHVKYDENNGVFSFVRGLQGLPRDDSPAHGSYSDALRHKSNFGQLRITTNPAFPDDVQMQAAGFVEGYLTAERIFDYAYNMKSWLASQTNDTFKVGDWLFEQDRWARQQVKDFMNGEGDAATGAPSPSYWRAVGLLISQMDGLMAGYSARLSEMGPEAPLERLTKWDFLVLNSLGDMEDLLAIIFPNTDDGSDTSDYDDIDNNTTGQAGQAVELSANNPTTIARTTSETEITTEDTNVKAKGLKAGKSKARSTRTPNPERDSSFFFRLEKQEEQEEEEAGAAKPADTSAADASRVQQRQEEQRLRRISRAMMAGEREQQPETVSKVEANVREDEDEEDPGLPIAPPRGSWEGLTPGQVRARIAMRGRCTALIKVTPGLDDLLMGHVTWWSYASMLRIYKHYNLRLNQLTGPGGQPANTRISFSSYPGQISSADDWYLLGSGLVVTETSLDTFDHNRFNASYGCTTASLLSWQRVLAANLLAVDGPGWGELAAAYNGGTYNNQYMIVNLNLFNPGSELQPGLLTVTEIIPGLVVSADATADLLLGHFPSYNVPYFPEVYQAAGYRRHAEAMAARGREFAEAARGISYQLAPRAKIFRRDAASAAELDSFRRLLRSNGWDRHPDTSDPLSASSPWDALCARGDLDPESPALYGCYDGKVTNYRRALELSADAINGPTTENGQQAFRWDVHGHIPSTKYRGMLEVYETEWEEQRP</sequence>
<evidence type="ECO:0000256" key="6">
    <source>
        <dbReference type="ARBA" id="ARBA00023180"/>
    </source>
</evidence>
<keyword evidence="6" id="KW-0325">Glycoprotein</keyword>
<keyword evidence="4 7" id="KW-0442">Lipid degradation</keyword>
<evidence type="ECO:0000256" key="2">
    <source>
        <dbReference type="ARBA" id="ARBA00022729"/>
    </source>
</evidence>
<dbReference type="EMBL" id="BNCO01000045">
    <property type="protein sequence ID" value="GIL61406.1"/>
    <property type="molecule type" value="Genomic_DNA"/>
</dbReference>
<evidence type="ECO:0000313" key="9">
    <source>
        <dbReference type="EMBL" id="GIL61406.1"/>
    </source>
</evidence>
<dbReference type="GO" id="GO:0009395">
    <property type="term" value="P:phospholipid catabolic process"/>
    <property type="evidence" value="ECO:0007669"/>
    <property type="project" value="TreeGrafter"/>
</dbReference>
<proteinExistence type="inferred from homology"/>
<dbReference type="AlphaFoldDB" id="A0A8J4F628"/>
<dbReference type="InterPro" id="IPR007000">
    <property type="entry name" value="PLipase_B-like"/>
</dbReference>
<reference evidence="9" key="1">
    <citation type="journal article" date="2021" name="Proc. Natl. Acad. Sci. U.S.A.">
        <title>Three genomes in the algal genus Volvox reveal the fate of a haploid sex-determining region after a transition to homothallism.</title>
        <authorList>
            <person name="Yamamoto K."/>
            <person name="Hamaji T."/>
            <person name="Kawai-Toyooka H."/>
            <person name="Matsuzaki R."/>
            <person name="Takahashi F."/>
            <person name="Nishimura Y."/>
            <person name="Kawachi M."/>
            <person name="Noguchi H."/>
            <person name="Minakuchi Y."/>
            <person name="Umen J.G."/>
            <person name="Toyoda A."/>
            <person name="Nozaki H."/>
        </authorList>
    </citation>
    <scope>NUCLEOTIDE SEQUENCE</scope>
    <source>
        <strain evidence="9">NIES-3780</strain>
    </source>
</reference>
<keyword evidence="2 7" id="KW-0732">Signal</keyword>
<dbReference type="Pfam" id="PF04916">
    <property type="entry name" value="Phospholip_B"/>
    <property type="match status" value="2"/>
</dbReference>
<gene>
    <name evidence="9" type="ORF">Vafri_15865</name>
</gene>
<organism evidence="9 10">
    <name type="scientific">Volvox africanus</name>
    <dbReference type="NCBI Taxonomy" id="51714"/>
    <lineage>
        <taxon>Eukaryota</taxon>
        <taxon>Viridiplantae</taxon>
        <taxon>Chlorophyta</taxon>
        <taxon>core chlorophytes</taxon>
        <taxon>Chlorophyceae</taxon>
        <taxon>CS clade</taxon>
        <taxon>Chlamydomonadales</taxon>
        <taxon>Volvocaceae</taxon>
        <taxon>Volvox</taxon>
    </lineage>
</organism>
<feature type="region of interest" description="Disordered" evidence="8">
    <location>
        <begin position="382"/>
        <end position="404"/>
    </location>
</feature>
<comment type="similarity">
    <text evidence="1 7">Belongs to the phospholipase B-like family.</text>
</comment>
<feature type="signal peptide" evidence="7">
    <location>
        <begin position="1"/>
        <end position="27"/>
    </location>
</feature>
<feature type="compositionally biased region" description="Low complexity" evidence="8">
    <location>
        <begin position="333"/>
        <end position="345"/>
    </location>
</feature>
<evidence type="ECO:0000313" key="10">
    <source>
        <dbReference type="Proteomes" id="UP000747399"/>
    </source>
</evidence>
<dbReference type="EC" id="3.1.1.-" evidence="7"/>
<evidence type="ECO:0000256" key="5">
    <source>
        <dbReference type="ARBA" id="ARBA00023098"/>
    </source>
</evidence>
<feature type="compositionally biased region" description="Low complexity" evidence="8">
    <location>
        <begin position="272"/>
        <end position="282"/>
    </location>
</feature>
<keyword evidence="3 7" id="KW-0378">Hydrolase</keyword>
<feature type="region of interest" description="Disordered" evidence="8">
    <location>
        <begin position="246"/>
        <end position="355"/>
    </location>
</feature>
<dbReference type="PANTHER" id="PTHR12370">
    <property type="entry name" value="PHOSPHOLIPASE B-RELATED"/>
    <property type="match status" value="1"/>
</dbReference>
<feature type="compositionally biased region" description="Basic and acidic residues" evidence="8">
    <location>
        <begin position="309"/>
        <end position="323"/>
    </location>
</feature>
<evidence type="ECO:0000256" key="8">
    <source>
        <dbReference type="SAM" id="MobiDB-lite"/>
    </source>
</evidence>
<dbReference type="GO" id="GO:0004620">
    <property type="term" value="F:phospholipase activity"/>
    <property type="evidence" value="ECO:0007669"/>
    <property type="project" value="InterPro"/>
</dbReference>
<comment type="caution">
    <text evidence="9">The sequence shown here is derived from an EMBL/GenBank/DDBJ whole genome shotgun (WGS) entry which is preliminary data.</text>
</comment>
<accession>A0A8J4F628</accession>
<evidence type="ECO:0000256" key="4">
    <source>
        <dbReference type="ARBA" id="ARBA00022963"/>
    </source>
</evidence>
<comment type="function">
    <text evidence="7">Putative phospholipase.</text>
</comment>
<dbReference type="Proteomes" id="UP000747399">
    <property type="component" value="Unassembled WGS sequence"/>
</dbReference>
<dbReference type="PANTHER" id="PTHR12370:SF3">
    <property type="entry name" value="PHOSPHOLIPASE B-LIKE 2-RELATED"/>
    <property type="match status" value="1"/>
</dbReference>
<evidence type="ECO:0000256" key="1">
    <source>
        <dbReference type="ARBA" id="ARBA00007835"/>
    </source>
</evidence>
<dbReference type="Gene3D" id="3.60.60.30">
    <property type="match status" value="1"/>
</dbReference>
<keyword evidence="5 7" id="KW-0443">Lipid metabolism</keyword>
<dbReference type="GO" id="GO:0005576">
    <property type="term" value="C:extracellular region"/>
    <property type="evidence" value="ECO:0007669"/>
    <property type="project" value="TreeGrafter"/>
</dbReference>
<feature type="chain" id="PRO_5035341624" description="Phospholipase B-like" evidence="7">
    <location>
        <begin position="28"/>
        <end position="764"/>
    </location>
</feature>
<evidence type="ECO:0000256" key="3">
    <source>
        <dbReference type="ARBA" id="ARBA00022801"/>
    </source>
</evidence>
<protein>
    <recommendedName>
        <fullName evidence="7">Phospholipase B-like</fullName>
        <ecNumber evidence="7">3.1.1.-</ecNumber>
    </recommendedName>
</protein>
<feature type="compositionally biased region" description="Basic residues" evidence="8">
    <location>
        <begin position="293"/>
        <end position="304"/>
    </location>
</feature>
<keyword evidence="10" id="KW-1185">Reference proteome</keyword>